<proteinExistence type="inferred from homology"/>
<evidence type="ECO:0000256" key="4">
    <source>
        <dbReference type="ARBA" id="ARBA00022692"/>
    </source>
</evidence>
<name>A0ABM5RRK9_9CORY</name>
<evidence type="ECO:0000256" key="6">
    <source>
        <dbReference type="ARBA" id="ARBA00022989"/>
    </source>
</evidence>
<keyword evidence="5" id="KW-0732">Signal</keyword>
<comment type="function">
    <text evidence="12">Catalyzes the acylation of glycosyl-4,4'-diaponeurosporenoate, i.e. the esterification of glucose at the C6'' position with the carboxyl group of the C(15) fatty acid 12-methyltetradecanoic acid, to yield staphyloxanthin. This is the last step in the biosynthesis of this orange pigment, present in most staphylococci strains.</text>
</comment>
<comment type="subcellular location">
    <subcellularLocation>
        <location evidence="1">Cell membrane</location>
        <topology evidence="1">Single-pass membrane protein</topology>
    </subcellularLocation>
</comment>
<feature type="transmembrane region" description="Helical" evidence="13">
    <location>
        <begin position="134"/>
        <end position="160"/>
    </location>
</feature>
<evidence type="ECO:0000256" key="11">
    <source>
        <dbReference type="ARBA" id="ARBA00023667"/>
    </source>
</evidence>
<keyword evidence="2" id="KW-1003">Cell membrane</keyword>
<comment type="similarity">
    <text evidence="10">Belongs to the acyltransferase CrtO family.</text>
</comment>
<evidence type="ECO:0000256" key="3">
    <source>
        <dbReference type="ARBA" id="ARBA00022679"/>
    </source>
</evidence>
<evidence type="ECO:0000313" key="14">
    <source>
        <dbReference type="EMBL" id="AIU32199.1"/>
    </source>
</evidence>
<dbReference type="RefSeq" id="WP_023635307.1">
    <property type="nucleotide sequence ID" value="NZ_CP009622.1"/>
</dbReference>
<protein>
    <recommendedName>
        <fullName evidence="11">Glycosyl-4,4'-diaponeurosporenoate acyltransferase</fullName>
    </recommendedName>
</protein>
<evidence type="ECO:0000256" key="2">
    <source>
        <dbReference type="ARBA" id="ARBA00022475"/>
    </source>
</evidence>
<dbReference type="InterPro" id="IPR044021">
    <property type="entry name" value="CrtO"/>
</dbReference>
<gene>
    <name evidence="14" type="ORF">CulFRC11_0607</name>
</gene>
<keyword evidence="15" id="KW-1185">Reference proteome</keyword>
<evidence type="ECO:0000256" key="5">
    <source>
        <dbReference type="ARBA" id="ARBA00022729"/>
    </source>
</evidence>
<sequence>MVALLLTVAAVGGLVIAADATGADSAGFVITVTLMGFGLALFVGESLERRIPGYQWDRISFSRDASRRWGVHLFNAVLSWIGWNRLIFAMRGDRASKTGKDWDPRPMRAAAAGHAWAFLLHTATAVWASVTGGWVPLITLLVIGIVGHLYPVLLQLYVLTRLRTEQGNHRQTSIE</sequence>
<evidence type="ECO:0000256" key="13">
    <source>
        <dbReference type="SAM" id="Phobius"/>
    </source>
</evidence>
<evidence type="ECO:0000256" key="7">
    <source>
        <dbReference type="ARBA" id="ARBA00023136"/>
    </source>
</evidence>
<evidence type="ECO:0000256" key="12">
    <source>
        <dbReference type="ARBA" id="ARBA00025324"/>
    </source>
</evidence>
<feature type="transmembrane region" description="Helical" evidence="13">
    <location>
        <begin position="109"/>
        <end position="128"/>
    </location>
</feature>
<dbReference type="EMBL" id="CP009622">
    <property type="protein sequence ID" value="AIU32199.1"/>
    <property type="molecule type" value="Genomic_DNA"/>
</dbReference>
<keyword evidence="4 13" id="KW-0812">Transmembrane</keyword>
<keyword evidence="3" id="KW-0808">Transferase</keyword>
<evidence type="ECO:0000256" key="10">
    <source>
        <dbReference type="ARBA" id="ARBA00023603"/>
    </source>
</evidence>
<comment type="pathway">
    <text evidence="9">Carotenoid biosynthesis; staphyloxanthin biosynthesis; staphyloxanthin from farnesyl diphosphate: step 5/5.</text>
</comment>
<evidence type="ECO:0000256" key="9">
    <source>
        <dbReference type="ARBA" id="ARBA00023588"/>
    </source>
</evidence>
<reference evidence="14 15" key="1">
    <citation type="journal article" date="2015" name="Genome Announc.">
        <title>Genome Sequence of Corynebacterium ulcerans Strain FRC11.</title>
        <authorList>
            <person name="Benevides Lde J."/>
            <person name="Viana M.V."/>
            <person name="Mariano D.C."/>
            <person name="Rocha Fde S."/>
            <person name="Bagano P.C."/>
            <person name="Folador E.L."/>
            <person name="Pereira F.L."/>
            <person name="Dorella F.A."/>
            <person name="Leal C.A."/>
            <person name="Carvalho A.F."/>
            <person name="Soares Sde C."/>
            <person name="Carneiro A."/>
            <person name="Ramos R."/>
            <person name="Badell-Ocando E."/>
            <person name="Guiso N."/>
            <person name="Silva A."/>
            <person name="Figueiredo H."/>
            <person name="Azevedo V."/>
            <person name="Guimaraes L.C."/>
        </authorList>
    </citation>
    <scope>NUCLEOTIDE SEQUENCE [LARGE SCALE GENOMIC DNA]</scope>
    <source>
        <strain evidence="15">FRC0011</strain>
    </source>
</reference>
<dbReference type="Pfam" id="PF18927">
    <property type="entry name" value="CrtO"/>
    <property type="match status" value="1"/>
</dbReference>
<evidence type="ECO:0000313" key="15">
    <source>
        <dbReference type="Proteomes" id="UP000029910"/>
    </source>
</evidence>
<keyword evidence="6 13" id="KW-1133">Transmembrane helix</keyword>
<keyword evidence="7 13" id="KW-0472">Membrane</keyword>
<evidence type="ECO:0000256" key="8">
    <source>
        <dbReference type="ARBA" id="ARBA00023315"/>
    </source>
</evidence>
<organism evidence="14 15">
    <name type="scientific">Corynebacterium ramonii</name>
    <dbReference type="NCBI Taxonomy" id="3026968"/>
    <lineage>
        <taxon>Bacteria</taxon>
        <taxon>Bacillati</taxon>
        <taxon>Actinomycetota</taxon>
        <taxon>Actinomycetes</taxon>
        <taxon>Mycobacteriales</taxon>
        <taxon>Corynebacteriaceae</taxon>
        <taxon>Corynebacterium</taxon>
    </lineage>
</organism>
<feature type="transmembrane region" description="Helical" evidence="13">
    <location>
        <begin position="27"/>
        <end position="44"/>
    </location>
</feature>
<evidence type="ECO:0000256" key="1">
    <source>
        <dbReference type="ARBA" id="ARBA00004162"/>
    </source>
</evidence>
<keyword evidence="8" id="KW-0012">Acyltransferase</keyword>
<dbReference type="Proteomes" id="UP000029910">
    <property type="component" value="Chromosome"/>
</dbReference>
<accession>A0ABM5RRK9</accession>